<organism evidence="2 3">
    <name type="scientific">Leptosia nina</name>
    <dbReference type="NCBI Taxonomy" id="320188"/>
    <lineage>
        <taxon>Eukaryota</taxon>
        <taxon>Metazoa</taxon>
        <taxon>Ecdysozoa</taxon>
        <taxon>Arthropoda</taxon>
        <taxon>Hexapoda</taxon>
        <taxon>Insecta</taxon>
        <taxon>Pterygota</taxon>
        <taxon>Neoptera</taxon>
        <taxon>Endopterygota</taxon>
        <taxon>Lepidoptera</taxon>
        <taxon>Glossata</taxon>
        <taxon>Ditrysia</taxon>
        <taxon>Papilionoidea</taxon>
        <taxon>Pieridae</taxon>
        <taxon>Pierinae</taxon>
        <taxon>Leptosia</taxon>
    </lineage>
</organism>
<name>A0AAV1JIZ1_9NEOP</name>
<evidence type="ECO:0000256" key="1">
    <source>
        <dbReference type="SAM" id="SignalP"/>
    </source>
</evidence>
<evidence type="ECO:0008006" key="4">
    <source>
        <dbReference type="Google" id="ProtNLM"/>
    </source>
</evidence>
<proteinExistence type="predicted"/>
<reference evidence="2 3" key="1">
    <citation type="submission" date="2023-11" db="EMBL/GenBank/DDBJ databases">
        <authorList>
            <person name="Okamura Y."/>
        </authorList>
    </citation>
    <scope>NUCLEOTIDE SEQUENCE [LARGE SCALE GENOMIC DNA]</scope>
</reference>
<keyword evidence="3" id="KW-1185">Reference proteome</keyword>
<feature type="chain" id="PRO_5043326173" description="Ommochrome-binding protein-like" evidence="1">
    <location>
        <begin position="22"/>
        <end position="280"/>
    </location>
</feature>
<gene>
    <name evidence="2" type="ORF">LNINA_LOCUS7809</name>
</gene>
<feature type="signal peptide" evidence="1">
    <location>
        <begin position="1"/>
        <end position="21"/>
    </location>
</feature>
<evidence type="ECO:0000313" key="3">
    <source>
        <dbReference type="Proteomes" id="UP001497472"/>
    </source>
</evidence>
<dbReference type="EMBL" id="CAVLEF010000010">
    <property type="protein sequence ID" value="CAK1548420.1"/>
    <property type="molecule type" value="Genomic_DNA"/>
</dbReference>
<dbReference type="Proteomes" id="UP001497472">
    <property type="component" value="Unassembled WGS sequence"/>
</dbReference>
<accession>A0AAV1JIZ1</accession>
<sequence>MVLAMKITIVCVVLLFSSAYSDKETKCEEVMLHNKPHTNHVLSKGLNRPHQLAFDKHNQRLFFSHNVRRHDEEAFEIGYIEKDKMIPTIVQSVKNGYAIAMDNKDAIVYYGGSNGIYKQHLKEENDTVHEVVKVYNVWNMFFKNALYFIKYSLQQLYKLDEKNKTAEHQKYIHEKIYHFAIDGHNDMFITTDTGLFMIKNGTQERIAFTGPKNFLAIAINNEGVAYFGHNDGIYTANKSDHTLNIVANIKHVFGITFDSDDHIIYSDYHKIVKLLPGKCK</sequence>
<dbReference type="AlphaFoldDB" id="A0AAV1JIZ1"/>
<dbReference type="InterPro" id="IPR015943">
    <property type="entry name" value="WD40/YVTN_repeat-like_dom_sf"/>
</dbReference>
<evidence type="ECO:0000313" key="2">
    <source>
        <dbReference type="EMBL" id="CAK1548420.1"/>
    </source>
</evidence>
<keyword evidence="1" id="KW-0732">Signal</keyword>
<comment type="caution">
    <text evidence="2">The sequence shown here is derived from an EMBL/GenBank/DDBJ whole genome shotgun (WGS) entry which is preliminary data.</text>
</comment>
<protein>
    <recommendedName>
        <fullName evidence="4">Ommochrome-binding protein-like</fullName>
    </recommendedName>
</protein>
<dbReference type="SUPFAM" id="SSF101898">
    <property type="entry name" value="NHL repeat"/>
    <property type="match status" value="1"/>
</dbReference>
<dbReference type="Gene3D" id="2.130.10.10">
    <property type="entry name" value="YVTN repeat-like/Quinoprotein amine dehydrogenase"/>
    <property type="match status" value="1"/>
</dbReference>